<keyword evidence="7" id="KW-0862">Zinc</keyword>
<evidence type="ECO:0000256" key="4">
    <source>
        <dbReference type="ARBA" id="ARBA00022723"/>
    </source>
</evidence>
<keyword evidence="3" id="KW-0645">Protease</keyword>
<reference evidence="12" key="1">
    <citation type="submission" date="2016-02" db="EMBL/GenBank/DDBJ databases">
        <title>Draft genome sequence of Microdochium bolleyi, a fungal endophyte of beachgrass.</title>
        <authorList>
            <consortium name="DOE Joint Genome Institute"/>
            <person name="David A.S."/>
            <person name="May G."/>
            <person name="Haridas S."/>
            <person name="Lim J."/>
            <person name="Wang M."/>
            <person name="Labutti K."/>
            <person name="Lipzen A."/>
            <person name="Barry K."/>
            <person name="Grigoriev I.V."/>
        </authorList>
    </citation>
    <scope>NUCLEOTIDE SEQUENCE [LARGE SCALE GENOMIC DNA]</scope>
    <source>
        <strain evidence="12">J235TASD1</strain>
    </source>
</reference>
<keyword evidence="8" id="KW-0482">Metalloprotease</keyword>
<dbReference type="SUPFAM" id="SSF55486">
    <property type="entry name" value="Metalloproteases ('zincins'), catalytic domain"/>
    <property type="match status" value="1"/>
</dbReference>
<feature type="domain" description="Peptidase M43 pregnancy-associated plasma-A" evidence="10">
    <location>
        <begin position="154"/>
        <end position="244"/>
    </location>
</feature>
<dbReference type="PANTHER" id="PTHR47466:SF1">
    <property type="entry name" value="METALLOPROTEASE MEP1 (AFU_ORTHOLOGUE AFUA_1G07730)-RELATED"/>
    <property type="match status" value="1"/>
</dbReference>
<organism evidence="11 12">
    <name type="scientific">Microdochium bolleyi</name>
    <dbReference type="NCBI Taxonomy" id="196109"/>
    <lineage>
        <taxon>Eukaryota</taxon>
        <taxon>Fungi</taxon>
        <taxon>Dikarya</taxon>
        <taxon>Ascomycota</taxon>
        <taxon>Pezizomycotina</taxon>
        <taxon>Sordariomycetes</taxon>
        <taxon>Xylariomycetidae</taxon>
        <taxon>Xylariales</taxon>
        <taxon>Microdochiaceae</taxon>
        <taxon>Microdochium</taxon>
    </lineage>
</organism>
<dbReference type="PANTHER" id="PTHR47466">
    <property type="match status" value="1"/>
</dbReference>
<dbReference type="GO" id="GO:0008237">
    <property type="term" value="F:metallopeptidase activity"/>
    <property type="evidence" value="ECO:0007669"/>
    <property type="project" value="UniProtKB-KW"/>
</dbReference>
<keyword evidence="5" id="KW-0732">Signal</keyword>
<dbReference type="InterPro" id="IPR024079">
    <property type="entry name" value="MetalloPept_cat_dom_sf"/>
</dbReference>
<dbReference type="Pfam" id="PF05572">
    <property type="entry name" value="Peptidase_M43"/>
    <property type="match status" value="1"/>
</dbReference>
<keyword evidence="9" id="KW-1015">Disulfide bond</keyword>
<keyword evidence="4" id="KW-0479">Metal-binding</keyword>
<keyword evidence="6" id="KW-0378">Hydrolase</keyword>
<evidence type="ECO:0000256" key="1">
    <source>
        <dbReference type="ARBA" id="ARBA00003174"/>
    </source>
</evidence>
<dbReference type="GO" id="GO:0006508">
    <property type="term" value="P:proteolysis"/>
    <property type="evidence" value="ECO:0007669"/>
    <property type="project" value="UniProtKB-KW"/>
</dbReference>
<gene>
    <name evidence="11" type="ORF">Micbo1qcDRAFT_226407</name>
</gene>
<evidence type="ECO:0000256" key="5">
    <source>
        <dbReference type="ARBA" id="ARBA00022729"/>
    </source>
</evidence>
<evidence type="ECO:0000256" key="2">
    <source>
        <dbReference type="ARBA" id="ARBA00008721"/>
    </source>
</evidence>
<accession>A0A136IZR1</accession>
<evidence type="ECO:0000256" key="8">
    <source>
        <dbReference type="ARBA" id="ARBA00023049"/>
    </source>
</evidence>
<protein>
    <recommendedName>
        <fullName evidence="10">Peptidase M43 pregnancy-associated plasma-A domain-containing protein</fullName>
    </recommendedName>
</protein>
<evidence type="ECO:0000256" key="6">
    <source>
        <dbReference type="ARBA" id="ARBA00022801"/>
    </source>
</evidence>
<evidence type="ECO:0000256" key="3">
    <source>
        <dbReference type="ARBA" id="ARBA00022670"/>
    </source>
</evidence>
<sequence length="268" mass="28244">MRSNPSSSASGNNTIQVGVYFHVIAEDTSVAGGYIPAPRLTQQLSVLNKAYNPHGINFTLAANATYTVNKNWARDRDTNSMKRKLRKGGYGDLNIYFQTALGGGSGTGSGGGGGALGYCWLPAGPPKAGSSTFLQDGCTILHSTVPGGSSQGFNLGHTATHEVGHWFGLLHTFQGDSCDSKKNGGGDFVADTPVQSTATNGCPVGKDSCPGLPGLDSIHNFMDYSMDSCYEAFSPGQATRMRSMWDKYRAGAARGSNSRQRPTSPKMI</sequence>
<comment type="similarity">
    <text evidence="2">Belongs to the peptidase M43B family.</text>
</comment>
<dbReference type="AlphaFoldDB" id="A0A136IZR1"/>
<name>A0A136IZR1_9PEZI</name>
<proteinExistence type="inferred from homology"/>
<evidence type="ECO:0000259" key="10">
    <source>
        <dbReference type="Pfam" id="PF05572"/>
    </source>
</evidence>
<dbReference type="Proteomes" id="UP000070501">
    <property type="component" value="Unassembled WGS sequence"/>
</dbReference>
<comment type="function">
    <text evidence="1">Secreted metalloproteinase that allows assimilation of proteinaceous substrates.</text>
</comment>
<dbReference type="EMBL" id="KQ964252">
    <property type="protein sequence ID" value="KXJ90451.1"/>
    <property type="molecule type" value="Genomic_DNA"/>
</dbReference>
<evidence type="ECO:0000256" key="9">
    <source>
        <dbReference type="ARBA" id="ARBA00023157"/>
    </source>
</evidence>
<evidence type="ECO:0000313" key="12">
    <source>
        <dbReference type="Proteomes" id="UP000070501"/>
    </source>
</evidence>
<keyword evidence="12" id="KW-1185">Reference proteome</keyword>
<dbReference type="InParanoid" id="A0A136IZR1"/>
<dbReference type="CDD" id="cd04275">
    <property type="entry name" value="ZnMc_pappalysin_like"/>
    <property type="match status" value="1"/>
</dbReference>
<evidence type="ECO:0000256" key="7">
    <source>
        <dbReference type="ARBA" id="ARBA00022833"/>
    </source>
</evidence>
<dbReference type="Gene3D" id="3.40.390.10">
    <property type="entry name" value="Collagenase (Catalytic Domain)"/>
    <property type="match status" value="1"/>
</dbReference>
<dbReference type="InterPro" id="IPR008754">
    <property type="entry name" value="Peptidase_M43"/>
</dbReference>
<dbReference type="GO" id="GO:0046872">
    <property type="term" value="F:metal ion binding"/>
    <property type="evidence" value="ECO:0007669"/>
    <property type="project" value="UniProtKB-KW"/>
</dbReference>
<dbReference type="OrthoDB" id="536211at2759"/>
<evidence type="ECO:0000313" key="11">
    <source>
        <dbReference type="EMBL" id="KXJ90451.1"/>
    </source>
</evidence>